<gene>
    <name evidence="5" type="ORF">GCM10009727_09140</name>
</gene>
<evidence type="ECO:0000313" key="6">
    <source>
        <dbReference type="Proteomes" id="UP001501020"/>
    </source>
</evidence>
<evidence type="ECO:0000256" key="1">
    <source>
        <dbReference type="ARBA" id="ARBA00023015"/>
    </source>
</evidence>
<dbReference type="SMART" id="SM00342">
    <property type="entry name" value="HTH_ARAC"/>
    <property type="match status" value="1"/>
</dbReference>
<keyword evidence="2" id="KW-0238">DNA-binding</keyword>
<organism evidence="5 6">
    <name type="scientific">Actinomadura napierensis</name>
    <dbReference type="NCBI Taxonomy" id="267854"/>
    <lineage>
        <taxon>Bacteria</taxon>
        <taxon>Bacillati</taxon>
        <taxon>Actinomycetota</taxon>
        <taxon>Actinomycetes</taxon>
        <taxon>Streptosporangiales</taxon>
        <taxon>Thermomonosporaceae</taxon>
        <taxon>Actinomadura</taxon>
    </lineage>
</organism>
<protein>
    <submittedName>
        <fullName evidence="5">AraC family transcriptional regulator</fullName>
    </submittedName>
</protein>
<accession>A0ABN2Y844</accession>
<dbReference type="InterPro" id="IPR009057">
    <property type="entry name" value="Homeodomain-like_sf"/>
</dbReference>
<reference evidence="5 6" key="1">
    <citation type="journal article" date="2019" name="Int. J. Syst. Evol. Microbiol.">
        <title>The Global Catalogue of Microorganisms (GCM) 10K type strain sequencing project: providing services to taxonomists for standard genome sequencing and annotation.</title>
        <authorList>
            <consortium name="The Broad Institute Genomics Platform"/>
            <consortium name="The Broad Institute Genome Sequencing Center for Infectious Disease"/>
            <person name="Wu L."/>
            <person name="Ma J."/>
        </authorList>
    </citation>
    <scope>NUCLEOTIDE SEQUENCE [LARGE SCALE GENOMIC DNA]</scope>
    <source>
        <strain evidence="5 6">JCM 13850</strain>
    </source>
</reference>
<dbReference type="SUPFAM" id="SSF46689">
    <property type="entry name" value="Homeodomain-like"/>
    <property type="match status" value="2"/>
</dbReference>
<evidence type="ECO:0000313" key="5">
    <source>
        <dbReference type="EMBL" id="GAA2122862.1"/>
    </source>
</evidence>
<evidence type="ECO:0000256" key="2">
    <source>
        <dbReference type="ARBA" id="ARBA00023125"/>
    </source>
</evidence>
<keyword evidence="6" id="KW-1185">Reference proteome</keyword>
<dbReference type="EMBL" id="BAAAMR010000005">
    <property type="protein sequence ID" value="GAA2122862.1"/>
    <property type="molecule type" value="Genomic_DNA"/>
</dbReference>
<comment type="caution">
    <text evidence="5">The sequence shown here is derived from an EMBL/GenBank/DDBJ whole genome shotgun (WGS) entry which is preliminary data.</text>
</comment>
<dbReference type="Pfam" id="PF12833">
    <property type="entry name" value="HTH_18"/>
    <property type="match status" value="1"/>
</dbReference>
<dbReference type="PROSITE" id="PS00041">
    <property type="entry name" value="HTH_ARAC_FAMILY_1"/>
    <property type="match status" value="1"/>
</dbReference>
<sequence>MDVLSDAITAMRLGRPHSSRTLLEPPWGVRFDPQPGAGFHVILKGGCWLIPPAGDPIHLGVGDVAFLPRELGHGLADAPDRPLADARSLLRPAGADDPPAGRTEMLCGAYRLDQSRVHPLLAELPDVVHIPARIGRHPSLRGAIELLGRELDGGTRHGGDAALPALLEVLLLYMLRAWYEDRPADEATGWAAALRDPAVAAALRAVHDEPGRPWTVQSLACRADLSRAAFARRFTATVGAPPLTYLTWWRMTVAARLLRDTDLPLRSVAERVGYTSEFAFAKAFKREFAKAPGRFREAAAEDDHSWPVESP</sequence>
<dbReference type="Pfam" id="PF12852">
    <property type="entry name" value="Cupin_6"/>
    <property type="match status" value="1"/>
</dbReference>
<keyword evidence="1" id="KW-0805">Transcription regulation</keyword>
<evidence type="ECO:0000256" key="3">
    <source>
        <dbReference type="ARBA" id="ARBA00023163"/>
    </source>
</evidence>
<dbReference type="Proteomes" id="UP001501020">
    <property type="component" value="Unassembled WGS sequence"/>
</dbReference>
<dbReference type="InterPro" id="IPR050204">
    <property type="entry name" value="AraC_XylS_family_regulators"/>
</dbReference>
<dbReference type="InterPro" id="IPR032783">
    <property type="entry name" value="AraC_lig"/>
</dbReference>
<dbReference type="PANTHER" id="PTHR46796">
    <property type="entry name" value="HTH-TYPE TRANSCRIPTIONAL ACTIVATOR RHAS-RELATED"/>
    <property type="match status" value="1"/>
</dbReference>
<dbReference type="InterPro" id="IPR018062">
    <property type="entry name" value="HTH_AraC-typ_CS"/>
</dbReference>
<dbReference type="PANTHER" id="PTHR46796:SF13">
    <property type="entry name" value="HTH-TYPE TRANSCRIPTIONAL ACTIVATOR RHAS"/>
    <property type="match status" value="1"/>
</dbReference>
<dbReference type="RefSeq" id="WP_344261760.1">
    <property type="nucleotide sequence ID" value="NZ_BAAAMR010000005.1"/>
</dbReference>
<feature type="domain" description="HTH araC/xylS-type" evidence="4">
    <location>
        <begin position="200"/>
        <end position="298"/>
    </location>
</feature>
<name>A0ABN2Y844_9ACTN</name>
<evidence type="ECO:0000259" key="4">
    <source>
        <dbReference type="PROSITE" id="PS01124"/>
    </source>
</evidence>
<dbReference type="InterPro" id="IPR018060">
    <property type="entry name" value="HTH_AraC"/>
</dbReference>
<dbReference type="PROSITE" id="PS01124">
    <property type="entry name" value="HTH_ARAC_FAMILY_2"/>
    <property type="match status" value="1"/>
</dbReference>
<dbReference type="Gene3D" id="1.10.10.60">
    <property type="entry name" value="Homeodomain-like"/>
    <property type="match status" value="2"/>
</dbReference>
<proteinExistence type="predicted"/>
<keyword evidence="3" id="KW-0804">Transcription</keyword>